<gene>
    <name evidence="1" type="ORF">SAMN06296052_11435</name>
</gene>
<dbReference type="Proteomes" id="UP000198432">
    <property type="component" value="Unassembled WGS sequence"/>
</dbReference>
<keyword evidence="2" id="KW-1185">Reference proteome</keyword>
<evidence type="ECO:0000313" key="2">
    <source>
        <dbReference type="Proteomes" id="UP000198432"/>
    </source>
</evidence>
<dbReference type="AlphaFoldDB" id="A0A239HL52"/>
<protein>
    <submittedName>
        <fullName evidence="1">Uncharacterized protein</fullName>
    </submittedName>
</protein>
<proteinExistence type="predicted"/>
<accession>A0A239HL52</accession>
<dbReference type="Gene3D" id="3.40.50.300">
    <property type="entry name" value="P-loop containing nucleotide triphosphate hydrolases"/>
    <property type="match status" value="1"/>
</dbReference>
<organism evidence="1 2">
    <name type="scientific">Pontibacter ummariensis</name>
    <dbReference type="NCBI Taxonomy" id="1610492"/>
    <lineage>
        <taxon>Bacteria</taxon>
        <taxon>Pseudomonadati</taxon>
        <taxon>Bacteroidota</taxon>
        <taxon>Cytophagia</taxon>
        <taxon>Cytophagales</taxon>
        <taxon>Hymenobacteraceae</taxon>
        <taxon>Pontibacter</taxon>
    </lineage>
</organism>
<dbReference type="EMBL" id="FZOQ01000014">
    <property type="protein sequence ID" value="SNS81885.1"/>
    <property type="molecule type" value="Genomic_DNA"/>
</dbReference>
<dbReference type="SUPFAM" id="SSF52540">
    <property type="entry name" value="P-loop containing nucleoside triphosphate hydrolases"/>
    <property type="match status" value="1"/>
</dbReference>
<sequence length="320" mass="36627">MVKTVIHGFEPDSYTRPLLKLLYAYATRSEEFEEAGFSLNKGILLFGMVGTGKTDHMKALQRVLVSMHSPLAFAYTTLPRVAANYGSDGYDAFLRYFKKHWLFDELGDTVKETVSHYGNKVNVAENLIHNRYEAFKHGYLSHFTTNLEPGQLADLYDGRMWSRLQEMCNLIPVFGPDRRPDAAPRPLYVAGPGYSKAPAPAPVFDNARKRQVVLQEVEKLKAGENYSFLDAGGIIFEWLQEQGLISGQIPEEIEAEEMHKLLTSAKYNDLNAASRKELRRFQEAEEPPQGNHYTRELRYRCEKRMLRECLEQLAKGEHEL</sequence>
<dbReference type="InterPro" id="IPR027417">
    <property type="entry name" value="P-loop_NTPase"/>
</dbReference>
<evidence type="ECO:0000313" key="1">
    <source>
        <dbReference type="EMBL" id="SNS81885.1"/>
    </source>
</evidence>
<reference evidence="2" key="1">
    <citation type="submission" date="2017-06" db="EMBL/GenBank/DDBJ databases">
        <authorList>
            <person name="Varghese N."/>
            <person name="Submissions S."/>
        </authorList>
    </citation>
    <scope>NUCLEOTIDE SEQUENCE [LARGE SCALE GENOMIC DNA]</scope>
    <source>
        <strain evidence="2">NKM1</strain>
    </source>
</reference>
<name>A0A239HL52_9BACT</name>